<dbReference type="Gene3D" id="3.30.70.100">
    <property type="match status" value="1"/>
</dbReference>
<proteinExistence type="predicted"/>
<dbReference type="GO" id="GO:0071949">
    <property type="term" value="F:FAD binding"/>
    <property type="evidence" value="ECO:0007669"/>
    <property type="project" value="InterPro"/>
</dbReference>
<feature type="domain" description="BLUF" evidence="1">
    <location>
        <begin position="2"/>
        <end position="93"/>
    </location>
</feature>
<dbReference type="AlphaFoldDB" id="A0A7Z2NWQ4"/>
<organism evidence="2 3">
    <name type="scientific">Sphingomonas changnyeongensis</name>
    <dbReference type="NCBI Taxonomy" id="2698679"/>
    <lineage>
        <taxon>Bacteria</taxon>
        <taxon>Pseudomonadati</taxon>
        <taxon>Pseudomonadota</taxon>
        <taxon>Alphaproteobacteria</taxon>
        <taxon>Sphingomonadales</taxon>
        <taxon>Sphingomonadaceae</taxon>
        <taxon>Sphingomonas</taxon>
    </lineage>
</organism>
<name>A0A7Z2NWQ4_9SPHN</name>
<evidence type="ECO:0000313" key="2">
    <source>
        <dbReference type="EMBL" id="QHL90745.1"/>
    </source>
</evidence>
<evidence type="ECO:0000313" key="3">
    <source>
        <dbReference type="Proteomes" id="UP000464468"/>
    </source>
</evidence>
<keyword evidence="3" id="KW-1185">Reference proteome</keyword>
<dbReference type="KEGG" id="schy:GVO57_07725"/>
<protein>
    <recommendedName>
        <fullName evidence="1">BLUF domain-containing protein</fullName>
    </recommendedName>
</protein>
<dbReference type="EMBL" id="CP047895">
    <property type="protein sequence ID" value="QHL90745.1"/>
    <property type="molecule type" value="Genomic_DNA"/>
</dbReference>
<dbReference type="GO" id="GO:0009882">
    <property type="term" value="F:blue light photoreceptor activity"/>
    <property type="evidence" value="ECO:0007669"/>
    <property type="project" value="InterPro"/>
</dbReference>
<dbReference type="InterPro" id="IPR007024">
    <property type="entry name" value="BLUF_domain"/>
</dbReference>
<dbReference type="SUPFAM" id="SSF54975">
    <property type="entry name" value="Acylphosphatase/BLUF domain-like"/>
    <property type="match status" value="1"/>
</dbReference>
<gene>
    <name evidence="2" type="ORF">GVO57_07725</name>
</gene>
<evidence type="ECO:0000259" key="1">
    <source>
        <dbReference type="PROSITE" id="PS50925"/>
    </source>
</evidence>
<reference evidence="2 3" key="1">
    <citation type="submission" date="2020-01" db="EMBL/GenBank/DDBJ databases">
        <title>Sphingomonas sp. C33 whole genome sequece.</title>
        <authorList>
            <person name="Park C."/>
        </authorList>
    </citation>
    <scope>NUCLEOTIDE SEQUENCE [LARGE SCALE GENOMIC DNA]</scope>
    <source>
        <strain evidence="2 3">C33</strain>
    </source>
</reference>
<dbReference type="Proteomes" id="UP000464468">
    <property type="component" value="Chromosome"/>
</dbReference>
<dbReference type="PROSITE" id="PS50925">
    <property type="entry name" value="BLUF"/>
    <property type="match status" value="1"/>
</dbReference>
<dbReference type="RefSeq" id="WP_160592672.1">
    <property type="nucleotide sequence ID" value="NZ_CP047895.1"/>
</dbReference>
<dbReference type="InterPro" id="IPR036046">
    <property type="entry name" value="Acylphosphatase-like_dom_sf"/>
</dbReference>
<accession>A0A7Z2NWQ4</accession>
<sequence length="139" mass="14867">MLERIILVSKMPTAGARIGPAFVPCGGIGRTSAAQLTGAWISTGAHCAELIEGPPAGLDGVIAMLPAMRQGQHHRLVLRETIDSRGFGGWHTAYSGEATYVDRQIRGFLVDDFGPLSRDDAARRLSELIVQLVLAQTES</sequence>